<dbReference type="PANTHER" id="PTHR23084:SF263">
    <property type="entry name" value="MORN REPEAT-CONTAINING PROTEIN 1"/>
    <property type="match status" value="1"/>
</dbReference>
<dbReference type="Pfam" id="PF02493">
    <property type="entry name" value="MORN"/>
    <property type="match status" value="5"/>
</dbReference>
<evidence type="ECO:0000256" key="2">
    <source>
        <dbReference type="SAM" id="SignalP"/>
    </source>
</evidence>
<name>A0ABW0L526_9BURK</name>
<gene>
    <name evidence="3" type="ORF">ACFPN5_09005</name>
</gene>
<feature type="signal peptide" evidence="2">
    <location>
        <begin position="1"/>
        <end position="30"/>
    </location>
</feature>
<dbReference type="EMBL" id="JBHSMU010000009">
    <property type="protein sequence ID" value="MFC5459947.1"/>
    <property type="molecule type" value="Genomic_DNA"/>
</dbReference>
<keyword evidence="4" id="KW-1185">Reference proteome</keyword>
<dbReference type="SUPFAM" id="SSF82185">
    <property type="entry name" value="Histone H3 K4-specific methyltransferase SET7/9 N-terminal domain"/>
    <property type="match status" value="1"/>
</dbReference>
<organism evidence="3 4">
    <name type="scientific">Massilia niabensis</name>
    <dbReference type="NCBI Taxonomy" id="544910"/>
    <lineage>
        <taxon>Bacteria</taxon>
        <taxon>Pseudomonadati</taxon>
        <taxon>Pseudomonadota</taxon>
        <taxon>Betaproteobacteria</taxon>
        <taxon>Burkholderiales</taxon>
        <taxon>Oxalobacteraceae</taxon>
        <taxon>Telluria group</taxon>
        <taxon>Massilia</taxon>
    </lineage>
</organism>
<sequence length="361" mass="38572">MPIASLCRRTFPRLSFPLLVLAAFGTPALAAEPGWLGEADCRIAPLKPTPSGAVSWTGACVDGYASGKGVLAWNAASLNKVTLEATLVRGEASGEAVLKRRDYTYTGTTKNGVPEGTGYFAFQNGKGWYEGEVLNGMPHGKGIYLTAHRSEYKGEFVMGKKHGWGEETFATGGSYAGGWKNDAFDGHGAIVHAGSGHKYEGQFKDGRVAGLAAPEIAAGQYAIKDTTVGSRIPENRLVAYLPLTAGWDQLTPAQKNKMRANYPALEAGDDPPFPAKGEGALFNNVRRINEALGAVTGDLAVYVLVGKDGKPQRVTTYGAPTPEMVRAVSHLFMLEQYKPALCRGEPCEMIYPVNFSFSISN</sequence>
<evidence type="ECO:0000256" key="1">
    <source>
        <dbReference type="ARBA" id="ARBA00022737"/>
    </source>
</evidence>
<evidence type="ECO:0000313" key="4">
    <source>
        <dbReference type="Proteomes" id="UP001596050"/>
    </source>
</evidence>
<comment type="caution">
    <text evidence="3">The sequence shown here is derived from an EMBL/GenBank/DDBJ whole genome shotgun (WGS) entry which is preliminary data.</text>
</comment>
<dbReference type="Gene3D" id="2.20.110.10">
    <property type="entry name" value="Histone H3 K4-specific methyltransferase SET7/9 N-terminal domain"/>
    <property type="match status" value="2"/>
</dbReference>
<dbReference type="Proteomes" id="UP001596050">
    <property type="component" value="Unassembled WGS sequence"/>
</dbReference>
<keyword evidence="1" id="KW-0677">Repeat</keyword>
<feature type="chain" id="PRO_5046281107" evidence="2">
    <location>
        <begin position="31"/>
        <end position="361"/>
    </location>
</feature>
<keyword evidence="2" id="KW-0732">Signal</keyword>
<dbReference type="RefSeq" id="WP_379782297.1">
    <property type="nucleotide sequence ID" value="NZ_JBHSMU010000009.1"/>
</dbReference>
<proteinExistence type="predicted"/>
<dbReference type="PANTHER" id="PTHR23084">
    <property type="entry name" value="PHOSPHATIDYLINOSITOL-4-PHOSPHATE 5-KINASE RELATED"/>
    <property type="match status" value="1"/>
</dbReference>
<reference evidence="4" key="1">
    <citation type="journal article" date="2019" name="Int. J. Syst. Evol. Microbiol.">
        <title>The Global Catalogue of Microorganisms (GCM) 10K type strain sequencing project: providing services to taxonomists for standard genome sequencing and annotation.</title>
        <authorList>
            <consortium name="The Broad Institute Genomics Platform"/>
            <consortium name="The Broad Institute Genome Sequencing Center for Infectious Disease"/>
            <person name="Wu L."/>
            <person name="Ma J."/>
        </authorList>
    </citation>
    <scope>NUCLEOTIDE SEQUENCE [LARGE SCALE GENOMIC DNA]</scope>
    <source>
        <strain evidence="4">KACC 12649</strain>
    </source>
</reference>
<protein>
    <submittedName>
        <fullName evidence="3">MORN repeat-containing protein</fullName>
    </submittedName>
</protein>
<dbReference type="SMART" id="SM00698">
    <property type="entry name" value="MORN"/>
    <property type="match status" value="4"/>
</dbReference>
<evidence type="ECO:0000313" key="3">
    <source>
        <dbReference type="EMBL" id="MFC5459947.1"/>
    </source>
</evidence>
<dbReference type="InterPro" id="IPR003409">
    <property type="entry name" value="MORN"/>
</dbReference>
<accession>A0ABW0L526</accession>